<protein>
    <submittedName>
        <fullName evidence="1">Uncharacterized protein</fullName>
    </submittedName>
</protein>
<proteinExistence type="predicted"/>
<dbReference type="AlphaFoldDB" id="A0A9W9KAK2"/>
<gene>
    <name evidence="1" type="ORF">N7532_005642</name>
</gene>
<dbReference type="EMBL" id="JAPQKI010000005">
    <property type="protein sequence ID" value="KAJ5098641.1"/>
    <property type="molecule type" value="Genomic_DNA"/>
</dbReference>
<dbReference type="GeneID" id="81357115"/>
<comment type="caution">
    <text evidence="1">The sequence shown here is derived from an EMBL/GenBank/DDBJ whole genome shotgun (WGS) entry which is preliminary data.</text>
</comment>
<keyword evidence="2" id="KW-1185">Reference proteome</keyword>
<organism evidence="1 2">
    <name type="scientific">Penicillium argentinense</name>
    <dbReference type="NCBI Taxonomy" id="1131581"/>
    <lineage>
        <taxon>Eukaryota</taxon>
        <taxon>Fungi</taxon>
        <taxon>Dikarya</taxon>
        <taxon>Ascomycota</taxon>
        <taxon>Pezizomycotina</taxon>
        <taxon>Eurotiomycetes</taxon>
        <taxon>Eurotiomycetidae</taxon>
        <taxon>Eurotiales</taxon>
        <taxon>Aspergillaceae</taxon>
        <taxon>Penicillium</taxon>
    </lineage>
</organism>
<evidence type="ECO:0000313" key="1">
    <source>
        <dbReference type="EMBL" id="KAJ5098641.1"/>
    </source>
</evidence>
<dbReference type="Proteomes" id="UP001149074">
    <property type="component" value="Unassembled WGS sequence"/>
</dbReference>
<evidence type="ECO:0000313" key="2">
    <source>
        <dbReference type="Proteomes" id="UP001149074"/>
    </source>
</evidence>
<reference evidence="1" key="1">
    <citation type="submission" date="2022-11" db="EMBL/GenBank/DDBJ databases">
        <authorList>
            <person name="Petersen C."/>
        </authorList>
    </citation>
    <scope>NUCLEOTIDE SEQUENCE</scope>
    <source>
        <strain evidence="1">IBT 30761</strain>
    </source>
</reference>
<accession>A0A9W9KAK2</accession>
<name>A0A9W9KAK2_9EURO</name>
<sequence length="145" mass="15899">MSAASVSVSRWDRGTHVVQRHALSHLFLDIFGLVKIVGLHAQFLLHVVRPVELGRPEEVVNGGVLQYASRYHLINKSELKDGTNSVEEDRQEALGILLQPFESVQHRRLGFAVIVLAATVGRGATEVLLSGGERLFEVIAVLSVV</sequence>
<dbReference type="RefSeq" id="XP_056474295.1">
    <property type="nucleotide sequence ID" value="XM_056618136.1"/>
</dbReference>
<reference evidence="1" key="2">
    <citation type="journal article" date="2023" name="IMA Fungus">
        <title>Comparative genomic study of the Penicillium genus elucidates a diverse pangenome and 15 lateral gene transfer events.</title>
        <authorList>
            <person name="Petersen C."/>
            <person name="Sorensen T."/>
            <person name="Nielsen M.R."/>
            <person name="Sondergaard T.E."/>
            <person name="Sorensen J.L."/>
            <person name="Fitzpatrick D.A."/>
            <person name="Frisvad J.C."/>
            <person name="Nielsen K.L."/>
        </authorList>
    </citation>
    <scope>NUCLEOTIDE SEQUENCE</scope>
    <source>
        <strain evidence="1">IBT 30761</strain>
    </source>
</reference>